<dbReference type="EMBL" id="CAKKLH010000325">
    <property type="protein sequence ID" value="CAH0112338.1"/>
    <property type="molecule type" value="Genomic_DNA"/>
</dbReference>
<dbReference type="AlphaFoldDB" id="A0A8J2WC46"/>
<evidence type="ECO:0008006" key="3">
    <source>
        <dbReference type="Google" id="ProtNLM"/>
    </source>
</evidence>
<dbReference type="InterPro" id="IPR016576">
    <property type="entry name" value="Ribosomal_mL63"/>
</dbReference>
<proteinExistence type="predicted"/>
<keyword evidence="2" id="KW-1185">Reference proteome</keyword>
<dbReference type="GO" id="GO:0003735">
    <property type="term" value="F:structural constituent of ribosome"/>
    <property type="evidence" value="ECO:0007669"/>
    <property type="project" value="TreeGrafter"/>
</dbReference>
<evidence type="ECO:0000313" key="1">
    <source>
        <dbReference type="EMBL" id="CAH0112338.1"/>
    </source>
</evidence>
<reference evidence="1" key="1">
    <citation type="submission" date="2021-11" db="EMBL/GenBank/DDBJ databases">
        <authorList>
            <person name="Schell T."/>
        </authorList>
    </citation>
    <scope>NUCLEOTIDE SEQUENCE</scope>
    <source>
        <strain evidence="1">M5</strain>
    </source>
</reference>
<sequence>MRLTSILCGFRKKMPPGNIWTGKHRMVYKHNEENGERLRKRFAIEEQTMFYLRHSFLTQEEEHGFSKALGKREKWLSEKIITQQGRPYKPHVTLEDRLEGPLTASNNLVVQPLGSLDISCFSNFFPSLKKAAN</sequence>
<organism evidence="1 2">
    <name type="scientific">Daphnia galeata</name>
    <dbReference type="NCBI Taxonomy" id="27404"/>
    <lineage>
        <taxon>Eukaryota</taxon>
        <taxon>Metazoa</taxon>
        <taxon>Ecdysozoa</taxon>
        <taxon>Arthropoda</taxon>
        <taxon>Crustacea</taxon>
        <taxon>Branchiopoda</taxon>
        <taxon>Diplostraca</taxon>
        <taxon>Cladocera</taxon>
        <taxon>Anomopoda</taxon>
        <taxon>Daphniidae</taxon>
        <taxon>Daphnia</taxon>
    </lineage>
</organism>
<protein>
    <recommendedName>
        <fullName evidence="3">Ribosomal protein 63, mitochondrial</fullName>
    </recommendedName>
</protein>
<comment type="caution">
    <text evidence="1">The sequence shown here is derived from an EMBL/GenBank/DDBJ whole genome shotgun (WGS) entry which is preliminary data.</text>
</comment>
<accession>A0A8J2WC46</accession>
<dbReference type="PANTHER" id="PTHR14520">
    <property type="entry name" value="MITOCHONDRIAL RIBOSOMAL PROTEIN 63"/>
    <property type="match status" value="1"/>
</dbReference>
<dbReference type="GO" id="GO:0005761">
    <property type="term" value="C:mitochondrial ribosome"/>
    <property type="evidence" value="ECO:0007669"/>
    <property type="project" value="InterPro"/>
</dbReference>
<dbReference type="Proteomes" id="UP000789390">
    <property type="component" value="Unassembled WGS sequence"/>
</dbReference>
<evidence type="ECO:0000313" key="2">
    <source>
        <dbReference type="Proteomes" id="UP000789390"/>
    </source>
</evidence>
<dbReference type="GO" id="GO:0032543">
    <property type="term" value="P:mitochondrial translation"/>
    <property type="evidence" value="ECO:0007669"/>
    <property type="project" value="TreeGrafter"/>
</dbReference>
<gene>
    <name evidence="1" type="ORF">DGAL_LOCUS16053</name>
</gene>
<dbReference type="Pfam" id="PF14978">
    <property type="entry name" value="MRP-63"/>
    <property type="match status" value="1"/>
</dbReference>
<dbReference type="PANTHER" id="PTHR14520:SF4">
    <property type="entry name" value="LARGE RIBOSOMAL SUBUNIT PROTEIN ML63"/>
    <property type="match status" value="1"/>
</dbReference>
<name>A0A8J2WC46_9CRUS</name>
<dbReference type="OrthoDB" id="6019958at2759"/>